<dbReference type="OrthoDB" id="10058603at2759"/>
<dbReference type="AlphaFoldDB" id="A0A813QUI2"/>
<feature type="region of interest" description="Disordered" evidence="1">
    <location>
        <begin position="47"/>
        <end position="87"/>
    </location>
</feature>
<evidence type="ECO:0000256" key="1">
    <source>
        <dbReference type="SAM" id="MobiDB-lite"/>
    </source>
</evidence>
<comment type="caution">
    <text evidence="2">The sequence shown here is derived from an EMBL/GenBank/DDBJ whole genome shotgun (WGS) entry which is preliminary data.</text>
</comment>
<proteinExistence type="predicted"/>
<dbReference type="Proteomes" id="UP000663852">
    <property type="component" value="Unassembled WGS sequence"/>
</dbReference>
<accession>A0A813QUI2</accession>
<name>A0A813QUI2_ADIRI</name>
<sequence length="107" mass="12528">MKQSKKHPYKHFICTMPEEIEKNKPLLLPIESQDQFEFYIEITSTPKTKFIPPTSSTPVKKSASPSSSRSNKNNVNNTRTSVRSRRTLKRTYCKSAIFFRQLKRTFL</sequence>
<evidence type="ECO:0000313" key="3">
    <source>
        <dbReference type="Proteomes" id="UP000663852"/>
    </source>
</evidence>
<evidence type="ECO:0000313" key="2">
    <source>
        <dbReference type="EMBL" id="CAF0772060.1"/>
    </source>
</evidence>
<dbReference type="EMBL" id="CAJNOJ010000008">
    <property type="protein sequence ID" value="CAF0772060.1"/>
    <property type="molecule type" value="Genomic_DNA"/>
</dbReference>
<reference evidence="2" key="1">
    <citation type="submission" date="2021-02" db="EMBL/GenBank/DDBJ databases">
        <authorList>
            <person name="Nowell W R."/>
        </authorList>
    </citation>
    <scope>NUCLEOTIDE SEQUENCE</scope>
</reference>
<protein>
    <submittedName>
        <fullName evidence="2">Uncharacterized protein</fullName>
    </submittedName>
</protein>
<gene>
    <name evidence="2" type="ORF">EDS130_LOCUS3370</name>
</gene>
<organism evidence="2 3">
    <name type="scientific">Adineta ricciae</name>
    <name type="common">Rotifer</name>
    <dbReference type="NCBI Taxonomy" id="249248"/>
    <lineage>
        <taxon>Eukaryota</taxon>
        <taxon>Metazoa</taxon>
        <taxon>Spiralia</taxon>
        <taxon>Gnathifera</taxon>
        <taxon>Rotifera</taxon>
        <taxon>Eurotatoria</taxon>
        <taxon>Bdelloidea</taxon>
        <taxon>Adinetida</taxon>
        <taxon>Adinetidae</taxon>
        <taxon>Adineta</taxon>
    </lineage>
</organism>
<feature type="compositionally biased region" description="Low complexity" evidence="1">
    <location>
        <begin position="53"/>
        <end position="81"/>
    </location>
</feature>